<dbReference type="AlphaFoldDB" id="A0AAP0BPA3"/>
<feature type="domain" description="O-methyltransferase dimerisation" evidence="6">
    <location>
        <begin position="36"/>
        <end position="130"/>
    </location>
</feature>
<dbReference type="Gene3D" id="3.40.50.150">
    <property type="entry name" value="Vaccinia Virus protein VP39"/>
    <property type="match status" value="1"/>
</dbReference>
<dbReference type="Pfam" id="PF08100">
    <property type="entry name" value="Dimerisation"/>
    <property type="match status" value="1"/>
</dbReference>
<evidence type="ECO:0000259" key="6">
    <source>
        <dbReference type="Pfam" id="PF08100"/>
    </source>
</evidence>
<keyword evidence="3" id="KW-0949">S-adenosyl-L-methionine</keyword>
<dbReference type="FunFam" id="3.40.50.150:FF:000061">
    <property type="entry name" value="Caffeic acid O-methyltransferase"/>
    <property type="match status" value="1"/>
</dbReference>
<dbReference type="Pfam" id="PF00891">
    <property type="entry name" value="Methyltransf_2"/>
    <property type="match status" value="1"/>
</dbReference>
<dbReference type="GO" id="GO:0008171">
    <property type="term" value="F:O-methyltransferase activity"/>
    <property type="evidence" value="ECO:0007669"/>
    <property type="project" value="InterPro"/>
</dbReference>
<accession>A0AAP0BPA3</accession>
<keyword evidence="2" id="KW-0808">Transferase</keyword>
<dbReference type="PROSITE" id="PS51683">
    <property type="entry name" value="SAM_OMT_II"/>
    <property type="match status" value="1"/>
</dbReference>
<dbReference type="GO" id="GO:0032259">
    <property type="term" value="P:methylation"/>
    <property type="evidence" value="ECO:0007669"/>
    <property type="project" value="UniProtKB-KW"/>
</dbReference>
<evidence type="ECO:0000313" key="8">
    <source>
        <dbReference type="Proteomes" id="UP001418222"/>
    </source>
</evidence>
<evidence type="ECO:0000256" key="2">
    <source>
        <dbReference type="ARBA" id="ARBA00022679"/>
    </source>
</evidence>
<dbReference type="InterPro" id="IPR012967">
    <property type="entry name" value="COMT_dimerisation"/>
</dbReference>
<evidence type="ECO:0000256" key="4">
    <source>
        <dbReference type="PIRSR" id="PIRSR005739-1"/>
    </source>
</evidence>
<organism evidence="7 8">
    <name type="scientific">Platanthera zijinensis</name>
    <dbReference type="NCBI Taxonomy" id="2320716"/>
    <lineage>
        <taxon>Eukaryota</taxon>
        <taxon>Viridiplantae</taxon>
        <taxon>Streptophyta</taxon>
        <taxon>Embryophyta</taxon>
        <taxon>Tracheophyta</taxon>
        <taxon>Spermatophyta</taxon>
        <taxon>Magnoliopsida</taxon>
        <taxon>Liliopsida</taxon>
        <taxon>Asparagales</taxon>
        <taxon>Orchidaceae</taxon>
        <taxon>Orchidoideae</taxon>
        <taxon>Orchideae</taxon>
        <taxon>Orchidinae</taxon>
        <taxon>Platanthera</taxon>
    </lineage>
</organism>
<feature type="domain" description="O-methyltransferase C-terminal" evidence="5">
    <location>
        <begin position="153"/>
        <end position="360"/>
    </location>
</feature>
<keyword evidence="1" id="KW-0489">Methyltransferase</keyword>
<sequence>MAVLLHTRDIMGCLLPENLPEKNISEEMEACNYAVKLVSSTVLPMALSAAIQLGIFDVIGAPSIGTKLTSDELAVRLGATANPRSSAFMIERILRLLASHSILRCSADILADGSRVHRYSAAPVCKYLTANEDGVSMAALSLMITDRVSMESWYYLKEAVLNGGVPAFNLAHGGMTEFEYHGSDPRFSRVFNDAMRSHSVIVMKNLLDVYRGFDGVDVLVDVGGGTGGTIGMITARHPRIRGINFDLPHVIAQAPPLPGVDHVGGDVFASIPSGDAVFMKWILHDWSDEDSMKILKNCWKALPENGKVIVVDFILPETPEAGDAAQCVYQADVIMMLESPSGKERTEKEFERLAFLSGFSNFKVFCNFSGAFVMEFRK</sequence>
<dbReference type="InterPro" id="IPR001077">
    <property type="entry name" value="COMT_C"/>
</dbReference>
<dbReference type="EMBL" id="JBBWWQ010000005">
    <property type="protein sequence ID" value="KAK8946672.1"/>
    <property type="molecule type" value="Genomic_DNA"/>
</dbReference>
<dbReference type="PANTHER" id="PTHR11746">
    <property type="entry name" value="O-METHYLTRANSFERASE"/>
    <property type="match status" value="1"/>
</dbReference>
<dbReference type="SUPFAM" id="SSF46785">
    <property type="entry name" value="Winged helix' DNA-binding domain"/>
    <property type="match status" value="1"/>
</dbReference>
<dbReference type="PIRSF" id="PIRSF005739">
    <property type="entry name" value="O-mtase"/>
    <property type="match status" value="1"/>
</dbReference>
<proteinExistence type="predicted"/>
<comment type="caution">
    <text evidence="7">The sequence shown here is derived from an EMBL/GenBank/DDBJ whole genome shotgun (WGS) entry which is preliminary data.</text>
</comment>
<dbReference type="SUPFAM" id="SSF53335">
    <property type="entry name" value="S-adenosyl-L-methionine-dependent methyltransferases"/>
    <property type="match status" value="1"/>
</dbReference>
<evidence type="ECO:0000313" key="7">
    <source>
        <dbReference type="EMBL" id="KAK8946672.1"/>
    </source>
</evidence>
<evidence type="ECO:0000259" key="5">
    <source>
        <dbReference type="Pfam" id="PF00891"/>
    </source>
</evidence>
<dbReference type="InterPro" id="IPR036388">
    <property type="entry name" value="WH-like_DNA-bd_sf"/>
</dbReference>
<dbReference type="GO" id="GO:0046983">
    <property type="term" value="F:protein dimerization activity"/>
    <property type="evidence" value="ECO:0007669"/>
    <property type="project" value="InterPro"/>
</dbReference>
<dbReference type="Gene3D" id="1.10.10.10">
    <property type="entry name" value="Winged helix-like DNA-binding domain superfamily/Winged helix DNA-binding domain"/>
    <property type="match status" value="1"/>
</dbReference>
<reference evidence="7 8" key="1">
    <citation type="journal article" date="2022" name="Nat. Plants">
        <title>Genomes of leafy and leafless Platanthera orchids illuminate the evolution of mycoheterotrophy.</title>
        <authorList>
            <person name="Li M.H."/>
            <person name="Liu K.W."/>
            <person name="Li Z."/>
            <person name="Lu H.C."/>
            <person name="Ye Q.L."/>
            <person name="Zhang D."/>
            <person name="Wang J.Y."/>
            <person name="Li Y.F."/>
            <person name="Zhong Z.M."/>
            <person name="Liu X."/>
            <person name="Yu X."/>
            <person name="Liu D.K."/>
            <person name="Tu X.D."/>
            <person name="Liu B."/>
            <person name="Hao Y."/>
            <person name="Liao X.Y."/>
            <person name="Jiang Y.T."/>
            <person name="Sun W.H."/>
            <person name="Chen J."/>
            <person name="Chen Y.Q."/>
            <person name="Ai Y."/>
            <person name="Zhai J.W."/>
            <person name="Wu S.S."/>
            <person name="Zhou Z."/>
            <person name="Hsiao Y.Y."/>
            <person name="Wu W.L."/>
            <person name="Chen Y.Y."/>
            <person name="Lin Y.F."/>
            <person name="Hsu J.L."/>
            <person name="Li C.Y."/>
            <person name="Wang Z.W."/>
            <person name="Zhao X."/>
            <person name="Zhong W.Y."/>
            <person name="Ma X.K."/>
            <person name="Ma L."/>
            <person name="Huang J."/>
            <person name="Chen G.Z."/>
            <person name="Huang M.Z."/>
            <person name="Huang L."/>
            <person name="Peng D.H."/>
            <person name="Luo Y.B."/>
            <person name="Zou S.Q."/>
            <person name="Chen S.P."/>
            <person name="Lan S."/>
            <person name="Tsai W.C."/>
            <person name="Van de Peer Y."/>
            <person name="Liu Z.J."/>
        </authorList>
    </citation>
    <scope>NUCLEOTIDE SEQUENCE [LARGE SCALE GENOMIC DNA]</scope>
    <source>
        <strain evidence="7">Lor287</strain>
    </source>
</reference>
<protein>
    <submittedName>
        <fullName evidence="7">Flavone O-methyltransferase 1</fullName>
    </submittedName>
</protein>
<name>A0AAP0BPA3_9ASPA</name>
<feature type="active site" description="Proton acceptor" evidence="4">
    <location>
        <position position="284"/>
    </location>
</feature>
<evidence type="ECO:0000256" key="3">
    <source>
        <dbReference type="ARBA" id="ARBA00022691"/>
    </source>
</evidence>
<dbReference type="InterPro" id="IPR016461">
    <property type="entry name" value="COMT-like"/>
</dbReference>
<evidence type="ECO:0000256" key="1">
    <source>
        <dbReference type="ARBA" id="ARBA00022603"/>
    </source>
</evidence>
<dbReference type="InterPro" id="IPR029063">
    <property type="entry name" value="SAM-dependent_MTases_sf"/>
</dbReference>
<dbReference type="Proteomes" id="UP001418222">
    <property type="component" value="Unassembled WGS sequence"/>
</dbReference>
<dbReference type="FunFam" id="1.10.10.10:FF:000357">
    <property type="entry name" value="Caffeic acid 3-O-methyltransferase"/>
    <property type="match status" value="1"/>
</dbReference>
<gene>
    <name evidence="7" type="primary">OMT1</name>
    <name evidence="7" type="ORF">KSP39_PZI006380</name>
</gene>
<keyword evidence="8" id="KW-1185">Reference proteome</keyword>
<dbReference type="InterPro" id="IPR036390">
    <property type="entry name" value="WH_DNA-bd_sf"/>
</dbReference>